<dbReference type="AlphaFoldDB" id="A0A166RTD9"/>
<feature type="region of interest" description="Disordered" evidence="1">
    <location>
        <begin position="1"/>
        <end position="28"/>
    </location>
</feature>
<proteinExistence type="predicted"/>
<feature type="compositionally biased region" description="Pro residues" evidence="1">
    <location>
        <begin position="12"/>
        <end position="22"/>
    </location>
</feature>
<accession>A0A166RTD9</accession>
<sequence length="132" mass="14291">MPARAPFRAAAPRPPSHPPTPGPTVKQAPRALKARWAFTSTYAAHHRRLGPAGCLRARHFALQLPALHHTPPTPVPTIKQAPRALTACWASTSTSPAHRRRLRPAGCLRARVWRAGGPIRAPAKLHPHPAVT</sequence>
<evidence type="ECO:0000313" key="2">
    <source>
        <dbReference type="EMBL" id="KZP28633.1"/>
    </source>
</evidence>
<gene>
    <name evidence="2" type="ORF">FIBSPDRAFT_245558</name>
</gene>
<keyword evidence="3" id="KW-1185">Reference proteome</keyword>
<evidence type="ECO:0000313" key="3">
    <source>
        <dbReference type="Proteomes" id="UP000076532"/>
    </source>
</evidence>
<name>A0A166RTD9_9AGAM</name>
<protein>
    <submittedName>
        <fullName evidence="2">Uncharacterized protein</fullName>
    </submittedName>
</protein>
<dbReference type="EMBL" id="KV417502">
    <property type="protein sequence ID" value="KZP28633.1"/>
    <property type="molecule type" value="Genomic_DNA"/>
</dbReference>
<organism evidence="2 3">
    <name type="scientific">Athelia psychrophila</name>
    <dbReference type="NCBI Taxonomy" id="1759441"/>
    <lineage>
        <taxon>Eukaryota</taxon>
        <taxon>Fungi</taxon>
        <taxon>Dikarya</taxon>
        <taxon>Basidiomycota</taxon>
        <taxon>Agaricomycotina</taxon>
        <taxon>Agaricomycetes</taxon>
        <taxon>Agaricomycetidae</taxon>
        <taxon>Atheliales</taxon>
        <taxon>Atheliaceae</taxon>
        <taxon>Athelia</taxon>
    </lineage>
</organism>
<feature type="compositionally biased region" description="Low complexity" evidence="1">
    <location>
        <begin position="1"/>
        <end position="11"/>
    </location>
</feature>
<dbReference type="Proteomes" id="UP000076532">
    <property type="component" value="Unassembled WGS sequence"/>
</dbReference>
<evidence type="ECO:0000256" key="1">
    <source>
        <dbReference type="SAM" id="MobiDB-lite"/>
    </source>
</evidence>
<reference evidence="2 3" key="1">
    <citation type="journal article" date="2016" name="Mol. Biol. Evol.">
        <title>Comparative Genomics of Early-Diverging Mushroom-Forming Fungi Provides Insights into the Origins of Lignocellulose Decay Capabilities.</title>
        <authorList>
            <person name="Nagy L.G."/>
            <person name="Riley R."/>
            <person name="Tritt A."/>
            <person name="Adam C."/>
            <person name="Daum C."/>
            <person name="Floudas D."/>
            <person name="Sun H."/>
            <person name="Yadav J.S."/>
            <person name="Pangilinan J."/>
            <person name="Larsson K.H."/>
            <person name="Matsuura K."/>
            <person name="Barry K."/>
            <person name="Labutti K."/>
            <person name="Kuo R."/>
            <person name="Ohm R.A."/>
            <person name="Bhattacharya S.S."/>
            <person name="Shirouzu T."/>
            <person name="Yoshinaga Y."/>
            <person name="Martin F.M."/>
            <person name="Grigoriev I.V."/>
            <person name="Hibbett D.S."/>
        </authorList>
    </citation>
    <scope>NUCLEOTIDE SEQUENCE [LARGE SCALE GENOMIC DNA]</scope>
    <source>
        <strain evidence="2 3">CBS 109695</strain>
    </source>
</reference>